<dbReference type="SUPFAM" id="SSF81383">
    <property type="entry name" value="F-box domain"/>
    <property type="match status" value="1"/>
</dbReference>
<reference evidence="3" key="1">
    <citation type="journal article" date="2017" name="bioRxiv">
        <title>Conservation of a gene cluster reveals novel cercosporin biosynthetic mechanisms and extends production to the genus Colletotrichum.</title>
        <authorList>
            <person name="de Jonge R."/>
            <person name="Ebert M.K."/>
            <person name="Huitt-Roehl C.R."/>
            <person name="Pal P."/>
            <person name="Suttle J.C."/>
            <person name="Spanner R.E."/>
            <person name="Neubauer J.D."/>
            <person name="Jurick W.M.II."/>
            <person name="Stott K.A."/>
            <person name="Secor G.A."/>
            <person name="Thomma B.P.H.J."/>
            <person name="Van de Peer Y."/>
            <person name="Townsend C.A."/>
            <person name="Bolton M.D."/>
        </authorList>
    </citation>
    <scope>NUCLEOTIDE SEQUENCE [LARGE SCALE GENOMIC DNA]</scope>
    <source>
        <strain evidence="3">CBS538.71</strain>
    </source>
</reference>
<evidence type="ECO:0000313" key="3">
    <source>
        <dbReference type="Proteomes" id="UP000237631"/>
    </source>
</evidence>
<name>A0A2S6BZ30_9PEZI</name>
<dbReference type="Proteomes" id="UP000237631">
    <property type="component" value="Unassembled WGS sequence"/>
</dbReference>
<dbReference type="InterPro" id="IPR036047">
    <property type="entry name" value="F-box-like_dom_sf"/>
</dbReference>
<comment type="caution">
    <text evidence="2">The sequence shown here is derived from an EMBL/GenBank/DDBJ whole genome shotgun (WGS) entry which is preliminary data.</text>
</comment>
<gene>
    <name evidence="2" type="ORF">CBER1_10797</name>
</gene>
<dbReference type="InterPro" id="IPR001810">
    <property type="entry name" value="F-box_dom"/>
</dbReference>
<dbReference type="OrthoDB" id="3649935at2759"/>
<keyword evidence="3" id="KW-1185">Reference proteome</keyword>
<accession>A0A2S6BZ30</accession>
<feature type="domain" description="F-box" evidence="1">
    <location>
        <begin position="16"/>
        <end position="57"/>
    </location>
</feature>
<proteinExistence type="predicted"/>
<organism evidence="2 3">
    <name type="scientific">Cercospora berteroae</name>
    <dbReference type="NCBI Taxonomy" id="357750"/>
    <lineage>
        <taxon>Eukaryota</taxon>
        <taxon>Fungi</taxon>
        <taxon>Dikarya</taxon>
        <taxon>Ascomycota</taxon>
        <taxon>Pezizomycotina</taxon>
        <taxon>Dothideomycetes</taxon>
        <taxon>Dothideomycetidae</taxon>
        <taxon>Mycosphaerellales</taxon>
        <taxon>Mycosphaerellaceae</taxon>
        <taxon>Cercospora</taxon>
    </lineage>
</organism>
<protein>
    <recommendedName>
        <fullName evidence="1">F-box domain-containing protein</fullName>
    </recommendedName>
</protein>
<dbReference type="SMART" id="SM00256">
    <property type="entry name" value="FBOX"/>
    <property type="match status" value="1"/>
</dbReference>
<dbReference type="CDD" id="cd09917">
    <property type="entry name" value="F-box_SF"/>
    <property type="match status" value="1"/>
</dbReference>
<dbReference type="AlphaFoldDB" id="A0A2S6BZ30"/>
<sequence>MPPPIEKPLPRRLDNLAVEIQLQILSNLPPRQILFCRGVSRHFRNVIDLEENHGILVGGSISASLDRLHCFVERYCDFPLESDDGGPDAFLHAVLDFIRLRRLSTGADWRDDLDLFVEFWFERSGGPFYDMPFDVVFVGGCTDEFLEICDQATYMMSYTSGSYFYVTYGQNMEAMYSRTKDLLREVESRSIGDVLALPMMEEKQTILADLALIDQRSGHMEVLRRIIGVPTFSAMSPYAYRLSSSWPIAKLQVAIDHSKELKGIERAMVLEEVHIA</sequence>
<dbReference type="Pfam" id="PF00646">
    <property type="entry name" value="F-box"/>
    <property type="match status" value="1"/>
</dbReference>
<evidence type="ECO:0000259" key="1">
    <source>
        <dbReference type="SMART" id="SM00256"/>
    </source>
</evidence>
<evidence type="ECO:0000313" key="2">
    <source>
        <dbReference type="EMBL" id="PPJ52716.1"/>
    </source>
</evidence>
<dbReference type="EMBL" id="PNEN01001670">
    <property type="protein sequence ID" value="PPJ52716.1"/>
    <property type="molecule type" value="Genomic_DNA"/>
</dbReference>
<dbReference type="Gene3D" id="1.20.1280.50">
    <property type="match status" value="1"/>
</dbReference>